<reference evidence="1 2" key="1">
    <citation type="submission" date="2017-10" db="EMBL/GenBank/DDBJ databases">
        <title>Draft genome of two endophytic bacteria isolated from 'guarana' Paullinia cupana (Mart.) Ducke.</title>
        <authorList>
            <person name="Siqueira K.A."/>
            <person name="Liotti R.G."/>
            <person name="Mendes T.A."/>
            <person name="Soares M.A."/>
        </authorList>
    </citation>
    <scope>NUCLEOTIDE SEQUENCE [LARGE SCALE GENOMIC DNA]</scope>
    <source>
        <strain evidence="1 2">342</strain>
    </source>
</reference>
<dbReference type="InterPro" id="IPR008727">
    <property type="entry name" value="PAAR_motif"/>
</dbReference>
<gene>
    <name evidence="1" type="ORF">CQW29_12225</name>
</gene>
<proteinExistence type="predicted"/>
<evidence type="ECO:0008006" key="3">
    <source>
        <dbReference type="Google" id="ProtNLM"/>
    </source>
</evidence>
<dbReference type="EMBL" id="PDET01000007">
    <property type="protein sequence ID" value="PRD15224.1"/>
    <property type="molecule type" value="Genomic_DNA"/>
</dbReference>
<dbReference type="AlphaFoldDB" id="A0A2S9IBW9"/>
<dbReference type="RefSeq" id="WP_105593003.1">
    <property type="nucleotide sequence ID" value="NZ_PDET01000007.1"/>
</dbReference>
<evidence type="ECO:0000313" key="1">
    <source>
        <dbReference type="EMBL" id="PRD15224.1"/>
    </source>
</evidence>
<protein>
    <recommendedName>
        <fullName evidence="3">PAAR domain-containing protein</fullName>
    </recommendedName>
</protein>
<sequence>MAIGHYLFRGDKTVCGGRIIEGCTDHQHFDRDMACEGHQVTCGKYAGRFRIVGGLENDDIHGKRIAGTLHSRSSCPCNSRFIPSIYDTYEFSKEPTQSNTAQSHSVEFPILPGLIADPETDNFADTCKPEDNPLLNGVFIWTEITDAGHAFVSVHQDSSIYVYTYGRFGRRGPANLTGDGILNFFIEDDARSYYREELYKVNARVFQIDDASIVVTRSLFENLWNTGEKPILTEKMGERTKRRGRVIDIYDLTGSNCTTHTVKLIREAGSKIFETNYISTSTQLPIEGREDFTVPLSLQNHLVRKSSSLNSMQIFEVTHYFKKQFPNVDNYTTAEENPIEKNLAAGASTLGSISGYSGSTVGGFLGGSYDLDE</sequence>
<dbReference type="CDD" id="cd14744">
    <property type="entry name" value="PAAR_CT_2"/>
    <property type="match status" value="1"/>
</dbReference>
<name>A0A2S9IBW9_9GAMM</name>
<comment type="caution">
    <text evidence="1">The sequence shown here is derived from an EMBL/GenBank/DDBJ whole genome shotgun (WGS) entry which is preliminary data.</text>
</comment>
<organism evidence="1 2">
    <name type="scientific">Pantoea coffeiphila</name>
    <dbReference type="NCBI Taxonomy" id="1465635"/>
    <lineage>
        <taxon>Bacteria</taxon>
        <taxon>Pseudomonadati</taxon>
        <taxon>Pseudomonadota</taxon>
        <taxon>Gammaproteobacteria</taxon>
        <taxon>Enterobacterales</taxon>
        <taxon>Erwiniaceae</taxon>
        <taxon>Pantoea</taxon>
    </lineage>
</organism>
<accession>A0A2S9IBW9</accession>
<keyword evidence="2" id="KW-1185">Reference proteome</keyword>
<dbReference type="Pfam" id="PF05488">
    <property type="entry name" value="PAAR_motif"/>
    <property type="match status" value="1"/>
</dbReference>
<dbReference type="Proteomes" id="UP000239181">
    <property type="component" value="Unassembled WGS sequence"/>
</dbReference>
<evidence type="ECO:0000313" key="2">
    <source>
        <dbReference type="Proteomes" id="UP000239181"/>
    </source>
</evidence>
<dbReference type="OrthoDB" id="9204728at2"/>